<dbReference type="AlphaFoldDB" id="A0A0K1PSU1"/>
<dbReference type="EMBL" id="CP012333">
    <property type="protein sequence ID" value="AKU96610.1"/>
    <property type="molecule type" value="Genomic_DNA"/>
</dbReference>
<name>A0A0K1PSU1_9BACT</name>
<dbReference type="Proteomes" id="UP000064967">
    <property type="component" value="Chromosome"/>
</dbReference>
<sequence>MAGGPGSSGGSVVGGTLGDGDGVLGLGEVGEGGGVLGVLEPSLPLPLSQAANSASVSTGQAKRVVALIEVSSS</sequence>
<proteinExistence type="predicted"/>
<organism evidence="1 2">
    <name type="scientific">Labilithrix luteola</name>
    <dbReference type="NCBI Taxonomy" id="1391654"/>
    <lineage>
        <taxon>Bacteria</taxon>
        <taxon>Pseudomonadati</taxon>
        <taxon>Myxococcota</taxon>
        <taxon>Polyangia</taxon>
        <taxon>Polyangiales</taxon>
        <taxon>Labilitrichaceae</taxon>
        <taxon>Labilithrix</taxon>
    </lineage>
</organism>
<evidence type="ECO:0000313" key="2">
    <source>
        <dbReference type="Proteomes" id="UP000064967"/>
    </source>
</evidence>
<keyword evidence="2" id="KW-1185">Reference proteome</keyword>
<gene>
    <name evidence="1" type="ORF">AKJ09_03274</name>
</gene>
<evidence type="ECO:0000313" key="1">
    <source>
        <dbReference type="EMBL" id="AKU96610.1"/>
    </source>
</evidence>
<dbReference type="STRING" id="1391654.AKJ09_03274"/>
<reference evidence="1 2" key="1">
    <citation type="submission" date="2015-08" db="EMBL/GenBank/DDBJ databases">
        <authorList>
            <person name="Babu N.S."/>
            <person name="Beckwith C.J."/>
            <person name="Beseler K.G."/>
            <person name="Brison A."/>
            <person name="Carone J.V."/>
            <person name="Caskin T.P."/>
            <person name="Diamond M."/>
            <person name="Durham M.E."/>
            <person name="Foxe J.M."/>
            <person name="Go M."/>
            <person name="Henderson B.A."/>
            <person name="Jones I.B."/>
            <person name="McGettigan J.A."/>
            <person name="Micheletti S.J."/>
            <person name="Nasrallah M.E."/>
            <person name="Ortiz D."/>
            <person name="Piller C.R."/>
            <person name="Privatt S.R."/>
            <person name="Schneider S.L."/>
            <person name="Sharp S."/>
            <person name="Smith T.C."/>
            <person name="Stanton J.D."/>
            <person name="Ullery H.E."/>
            <person name="Wilson R.J."/>
            <person name="Serrano M.G."/>
            <person name="Buck G."/>
            <person name="Lee V."/>
            <person name="Wang Y."/>
            <person name="Carvalho R."/>
            <person name="Voegtly L."/>
            <person name="Shi R."/>
            <person name="Duckworth R."/>
            <person name="Johnson A."/>
            <person name="Loviza R."/>
            <person name="Walstead R."/>
            <person name="Shah Z."/>
            <person name="Kiflezghi M."/>
            <person name="Wade K."/>
            <person name="Ball S.L."/>
            <person name="Bradley K.W."/>
            <person name="Asai D.J."/>
            <person name="Bowman C.A."/>
            <person name="Russell D.A."/>
            <person name="Pope W.H."/>
            <person name="Jacobs-Sera D."/>
            <person name="Hendrix R.W."/>
            <person name="Hatfull G.F."/>
        </authorList>
    </citation>
    <scope>NUCLEOTIDE SEQUENCE [LARGE SCALE GENOMIC DNA]</scope>
    <source>
        <strain evidence="1 2">DSM 27648</strain>
    </source>
</reference>
<protein>
    <submittedName>
        <fullName evidence="1">Uncharacterized protein</fullName>
    </submittedName>
</protein>
<accession>A0A0K1PSU1</accession>
<dbReference type="KEGG" id="llu:AKJ09_03274"/>